<keyword evidence="1" id="KW-0560">Oxidoreductase</keyword>
<protein>
    <submittedName>
        <fullName evidence="1">Tryptophan 2,3-dioxygenase</fullName>
    </submittedName>
</protein>
<dbReference type="SUPFAM" id="SSF140959">
    <property type="entry name" value="Indolic compounds 2,3-dioxygenase-like"/>
    <property type="match status" value="1"/>
</dbReference>
<organism evidence="1">
    <name type="scientific">Saccharomonospora piscinae</name>
    <dbReference type="NCBI Taxonomy" id="687388"/>
    <lineage>
        <taxon>Bacteria</taxon>
        <taxon>Bacillati</taxon>
        <taxon>Actinomycetota</taxon>
        <taxon>Actinomycetes</taxon>
        <taxon>Pseudonocardiales</taxon>
        <taxon>Pseudonocardiaceae</taxon>
        <taxon>Saccharomonospora</taxon>
    </lineage>
</organism>
<dbReference type="GO" id="GO:0020037">
    <property type="term" value="F:heme binding"/>
    <property type="evidence" value="ECO:0007669"/>
    <property type="project" value="InterPro"/>
</dbReference>
<dbReference type="InterPro" id="IPR004981">
    <property type="entry name" value="Trp_2_3_dOase"/>
</dbReference>
<dbReference type="PANTHER" id="PTHR10138:SF0">
    <property type="entry name" value="TRYPTOPHAN 2,3-DIOXYGENASE"/>
    <property type="match status" value="1"/>
</dbReference>
<dbReference type="InterPro" id="IPR037217">
    <property type="entry name" value="Trp/Indoleamine_2_3_dOase-like"/>
</dbReference>
<dbReference type="GO" id="GO:0019442">
    <property type="term" value="P:L-tryptophan catabolic process to acetyl-CoA"/>
    <property type="evidence" value="ECO:0007669"/>
    <property type="project" value="TreeGrafter"/>
</dbReference>
<dbReference type="SMR" id="W5VMS0"/>
<dbReference type="Pfam" id="PF03301">
    <property type="entry name" value="Trp_dioxygenase"/>
    <property type="match status" value="1"/>
</dbReference>
<dbReference type="EMBL" id="KF301601">
    <property type="protein sequence ID" value="AHH53511.1"/>
    <property type="molecule type" value="Genomic_DNA"/>
</dbReference>
<name>W5VMS0_SACPI</name>
<accession>W5VMS0</accession>
<sequence length="236" mass="26447">MTERTATRTEPAYGEILRLDELLELACVNDEADRALFLSAHQACEIWFAVVLRHLEDVTDALSLDDGATAAELLERLPRIITVIIEHFEVLGTLKPEAFDRIRADLGSSSGFQSVQYREIEYLCGARDTRFLNTAGFRDRDRRRLRERLAKRSLSNVFLEYRGRAGDRDACRISDALHEFDDSVRALRLRHAGIAELFLGSIPGTAGTAGAAYLRRSASRTLFPELFDRRASGTGG</sequence>
<dbReference type="Gene3D" id="1.20.58.480">
    <property type="match status" value="1"/>
</dbReference>
<proteinExistence type="predicted"/>
<evidence type="ECO:0000313" key="1">
    <source>
        <dbReference type="EMBL" id="AHH53511.1"/>
    </source>
</evidence>
<dbReference type="AlphaFoldDB" id="W5VMS0"/>
<dbReference type="GO" id="GO:0019441">
    <property type="term" value="P:L-tryptophan catabolic process to kynurenine"/>
    <property type="evidence" value="ECO:0007669"/>
    <property type="project" value="InterPro"/>
</dbReference>
<dbReference type="GO" id="GO:0046872">
    <property type="term" value="F:metal ion binding"/>
    <property type="evidence" value="ECO:0007669"/>
    <property type="project" value="InterPro"/>
</dbReference>
<dbReference type="RefSeq" id="WP_024877504.1">
    <property type="nucleotide sequence ID" value="NZ_AZUM01000009.1"/>
</dbReference>
<reference evidence="1" key="1">
    <citation type="journal article" date="2014" name="Proc. Natl. Acad. Sci. U.S.A.">
        <title>Direct cloning and refactoring of a silent lipopeptide biosynthetic gene cluster yields the antibiotic taromycin A.</title>
        <authorList>
            <person name="Yamanaka K."/>
            <person name="Reynolds K.A."/>
            <person name="Kersten R.D."/>
            <person name="Ryan K.S."/>
            <person name="Gonzalez D.J."/>
            <person name="Nizet V."/>
            <person name="Dorrestein P.C."/>
            <person name="Moore B.S."/>
        </authorList>
    </citation>
    <scope>NUCLEOTIDE SEQUENCE</scope>
    <source>
        <strain evidence="1">CNQ490</strain>
    </source>
</reference>
<dbReference type="PANTHER" id="PTHR10138">
    <property type="entry name" value="TRYPTOPHAN 2,3-DIOXYGENASE"/>
    <property type="match status" value="1"/>
</dbReference>
<dbReference type="GO" id="GO:0004833">
    <property type="term" value="F:L-tryptophan 2,3-dioxygenase activity"/>
    <property type="evidence" value="ECO:0007669"/>
    <property type="project" value="InterPro"/>
</dbReference>
<dbReference type="OrthoDB" id="9776847at2"/>
<keyword evidence="1" id="KW-0223">Dioxygenase</keyword>